<evidence type="ECO:0000256" key="1">
    <source>
        <dbReference type="SAM" id="Phobius"/>
    </source>
</evidence>
<dbReference type="RefSeq" id="WP_176091266.1">
    <property type="nucleotide sequence ID" value="NZ_CADERF010000028.1"/>
</dbReference>
<keyword evidence="1" id="KW-1133">Transmembrane helix</keyword>
<accession>A0AA41ECX3</accession>
<dbReference type="Proteomes" id="UP000682266">
    <property type="component" value="Unassembled WGS sequence"/>
</dbReference>
<organism evidence="2 3">
    <name type="scientific">Burkholderia ambifaria</name>
    <dbReference type="NCBI Taxonomy" id="152480"/>
    <lineage>
        <taxon>Bacteria</taxon>
        <taxon>Pseudomonadati</taxon>
        <taxon>Pseudomonadota</taxon>
        <taxon>Betaproteobacteria</taxon>
        <taxon>Burkholderiales</taxon>
        <taxon>Burkholderiaceae</taxon>
        <taxon>Burkholderia</taxon>
        <taxon>Burkholderia cepacia complex</taxon>
    </lineage>
</organism>
<feature type="transmembrane region" description="Helical" evidence="1">
    <location>
        <begin position="81"/>
        <end position="104"/>
    </location>
</feature>
<keyword evidence="1" id="KW-0812">Transmembrane</keyword>
<evidence type="ECO:0000313" key="3">
    <source>
        <dbReference type="Proteomes" id="UP000682266"/>
    </source>
</evidence>
<dbReference type="EMBL" id="JAGSVG010000030">
    <property type="protein sequence ID" value="MBR8132643.1"/>
    <property type="molecule type" value="Genomic_DNA"/>
</dbReference>
<proteinExistence type="predicted"/>
<keyword evidence="1" id="KW-0472">Membrane</keyword>
<feature type="transmembrane region" description="Helical" evidence="1">
    <location>
        <begin position="169"/>
        <end position="186"/>
    </location>
</feature>
<reference evidence="2" key="1">
    <citation type="submission" date="2021-04" db="EMBL/GenBank/DDBJ databases">
        <title>A collection of bacterial strains from the Burkholderia cepacia Research Laboratory and Repository.</title>
        <authorList>
            <person name="Lipuma J."/>
            <person name="Spilker T."/>
        </authorList>
    </citation>
    <scope>NUCLEOTIDE SEQUENCE</scope>
    <source>
        <strain evidence="2">AU36012</strain>
    </source>
</reference>
<evidence type="ECO:0000313" key="2">
    <source>
        <dbReference type="EMBL" id="MBR8132643.1"/>
    </source>
</evidence>
<protein>
    <submittedName>
        <fullName evidence="2">Uncharacterized protein</fullName>
    </submittedName>
</protein>
<sequence>MDKRVEPIIHWHDIEEVKGVVARLTTRKRSAQSKSRWAIRVENAERMVRKLALIGLAECAVFALLSRAWNSHPLTETVLVMSILVTLLAIALLISPMVMSIPFFRTVYRAPFTPLIEAIDDAIKLDFPMVLELDRCNREAIQYVLAHYRHQRIAFERRGMMLAGSLDKIGFFPAMVAFVMLMIPTWSHLDPWIKYFALLVPAFHFLNMLSYGLTQEMDRTIALLEYASMHGAGSPTRVFTEL</sequence>
<comment type="caution">
    <text evidence="2">The sequence shown here is derived from an EMBL/GenBank/DDBJ whole genome shotgun (WGS) entry which is preliminary data.</text>
</comment>
<name>A0AA41ECX3_9BURK</name>
<feature type="transmembrane region" description="Helical" evidence="1">
    <location>
        <begin position="192"/>
        <end position="213"/>
    </location>
</feature>
<dbReference type="AlphaFoldDB" id="A0AA41ECX3"/>
<gene>
    <name evidence="2" type="ORF">KDW93_27385</name>
</gene>
<feature type="transmembrane region" description="Helical" evidence="1">
    <location>
        <begin position="51"/>
        <end position="69"/>
    </location>
</feature>